<evidence type="ECO:0000313" key="3">
    <source>
        <dbReference type="Proteomes" id="UP001302812"/>
    </source>
</evidence>
<dbReference type="GeneID" id="89933856"/>
<dbReference type="Proteomes" id="UP001302812">
    <property type="component" value="Unassembled WGS sequence"/>
</dbReference>
<organism evidence="2 3">
    <name type="scientific">Canariomyces notabilis</name>
    <dbReference type="NCBI Taxonomy" id="2074819"/>
    <lineage>
        <taxon>Eukaryota</taxon>
        <taxon>Fungi</taxon>
        <taxon>Dikarya</taxon>
        <taxon>Ascomycota</taxon>
        <taxon>Pezizomycotina</taxon>
        <taxon>Sordariomycetes</taxon>
        <taxon>Sordariomycetidae</taxon>
        <taxon>Sordariales</taxon>
        <taxon>Chaetomiaceae</taxon>
        <taxon>Canariomyces</taxon>
    </lineage>
</organism>
<feature type="region of interest" description="Disordered" evidence="1">
    <location>
        <begin position="99"/>
        <end position="118"/>
    </location>
</feature>
<dbReference type="EMBL" id="MU853368">
    <property type="protein sequence ID" value="KAK4107901.1"/>
    <property type="molecule type" value="Genomic_DNA"/>
</dbReference>
<dbReference type="AlphaFoldDB" id="A0AAN6QE23"/>
<evidence type="ECO:0000313" key="2">
    <source>
        <dbReference type="EMBL" id="KAK4107901.1"/>
    </source>
</evidence>
<reference evidence="2" key="2">
    <citation type="submission" date="2023-05" db="EMBL/GenBank/DDBJ databases">
        <authorList>
            <consortium name="Lawrence Berkeley National Laboratory"/>
            <person name="Steindorff A."/>
            <person name="Hensen N."/>
            <person name="Bonometti L."/>
            <person name="Westerberg I."/>
            <person name="Brannstrom I.O."/>
            <person name="Guillou S."/>
            <person name="Cros-Aarteil S."/>
            <person name="Calhoun S."/>
            <person name="Haridas S."/>
            <person name="Kuo A."/>
            <person name="Mondo S."/>
            <person name="Pangilinan J."/>
            <person name="Riley R."/>
            <person name="Labutti K."/>
            <person name="Andreopoulos B."/>
            <person name="Lipzen A."/>
            <person name="Chen C."/>
            <person name="Yanf M."/>
            <person name="Daum C."/>
            <person name="Ng V."/>
            <person name="Clum A."/>
            <person name="Ohm R."/>
            <person name="Martin F."/>
            <person name="Silar P."/>
            <person name="Natvig D."/>
            <person name="Lalanne C."/>
            <person name="Gautier V."/>
            <person name="Ament-Velasquez S.L."/>
            <person name="Kruys A."/>
            <person name="Hutchinson M.I."/>
            <person name="Powell A.J."/>
            <person name="Barry K."/>
            <person name="Miller A.N."/>
            <person name="Grigoriev I.V."/>
            <person name="Debuchy R."/>
            <person name="Gladieux P."/>
            <person name="Thoren M.H."/>
            <person name="Johannesson H."/>
        </authorList>
    </citation>
    <scope>NUCLEOTIDE SEQUENCE</scope>
    <source>
        <strain evidence="2">CBS 508.74</strain>
    </source>
</reference>
<name>A0AAN6QE23_9PEZI</name>
<sequence>MMKAEIAHRARLENAGPAHDRQARHRETAMDRYRWIDEKKLMEDSRRGVEEKAQHRESAVKQYEWTDDTKLMEAVKAEVGIKEPEEAEQIPNETAIQDARENRPDQAEQIPNETAVQDAREDRSLFQKLKSSMRSRGGVRVAFLRSIGLDKAVSTDLNKNPLACGDIRDDSAPAVKRGLSLRSRRSRLRRSGSRASIISIASTIKALN</sequence>
<accession>A0AAN6QE23</accession>
<dbReference type="RefSeq" id="XP_064665471.1">
    <property type="nucleotide sequence ID" value="XM_064809732.1"/>
</dbReference>
<protein>
    <submittedName>
        <fullName evidence="2">Uncharacterized protein</fullName>
    </submittedName>
</protein>
<feature type="region of interest" description="Disordered" evidence="1">
    <location>
        <begin position="1"/>
        <end position="26"/>
    </location>
</feature>
<keyword evidence="3" id="KW-1185">Reference proteome</keyword>
<reference evidence="2" key="1">
    <citation type="journal article" date="2023" name="Mol. Phylogenet. Evol.">
        <title>Genome-scale phylogeny and comparative genomics of the fungal order Sordariales.</title>
        <authorList>
            <person name="Hensen N."/>
            <person name="Bonometti L."/>
            <person name="Westerberg I."/>
            <person name="Brannstrom I.O."/>
            <person name="Guillou S."/>
            <person name="Cros-Aarteil S."/>
            <person name="Calhoun S."/>
            <person name="Haridas S."/>
            <person name="Kuo A."/>
            <person name="Mondo S."/>
            <person name="Pangilinan J."/>
            <person name="Riley R."/>
            <person name="LaButti K."/>
            <person name="Andreopoulos B."/>
            <person name="Lipzen A."/>
            <person name="Chen C."/>
            <person name="Yan M."/>
            <person name="Daum C."/>
            <person name="Ng V."/>
            <person name="Clum A."/>
            <person name="Steindorff A."/>
            <person name="Ohm R.A."/>
            <person name="Martin F."/>
            <person name="Silar P."/>
            <person name="Natvig D.O."/>
            <person name="Lalanne C."/>
            <person name="Gautier V."/>
            <person name="Ament-Velasquez S.L."/>
            <person name="Kruys A."/>
            <person name="Hutchinson M.I."/>
            <person name="Powell A.J."/>
            <person name="Barry K."/>
            <person name="Miller A.N."/>
            <person name="Grigoriev I.V."/>
            <person name="Debuchy R."/>
            <person name="Gladieux P."/>
            <person name="Hiltunen Thoren M."/>
            <person name="Johannesson H."/>
        </authorList>
    </citation>
    <scope>NUCLEOTIDE SEQUENCE</scope>
    <source>
        <strain evidence="2">CBS 508.74</strain>
    </source>
</reference>
<evidence type="ECO:0000256" key="1">
    <source>
        <dbReference type="SAM" id="MobiDB-lite"/>
    </source>
</evidence>
<gene>
    <name evidence="2" type="ORF">N656DRAFT_462888</name>
</gene>
<comment type="caution">
    <text evidence="2">The sequence shown here is derived from an EMBL/GenBank/DDBJ whole genome shotgun (WGS) entry which is preliminary data.</text>
</comment>
<proteinExistence type="predicted"/>